<feature type="region of interest" description="Disordered" evidence="6">
    <location>
        <begin position="489"/>
        <end position="512"/>
    </location>
</feature>
<dbReference type="Gene3D" id="1.25.40.20">
    <property type="entry name" value="Ankyrin repeat-containing domain"/>
    <property type="match status" value="1"/>
</dbReference>
<feature type="repeat" description="ANK" evidence="4">
    <location>
        <begin position="901"/>
        <end position="933"/>
    </location>
</feature>
<dbReference type="InterPro" id="IPR001849">
    <property type="entry name" value="PH_domain"/>
</dbReference>
<gene>
    <name evidence="9" type="ORF">RHSIM_Rhsim12G0017800</name>
</gene>
<keyword evidence="3" id="KW-0862">Zinc</keyword>
<dbReference type="SMART" id="SM00721">
    <property type="entry name" value="BAR"/>
    <property type="match status" value="1"/>
</dbReference>
<proteinExistence type="predicted"/>
<dbReference type="InterPro" id="IPR038508">
    <property type="entry name" value="ArfGAP_dom_sf"/>
</dbReference>
<feature type="domain" description="Arf-GAP" evidence="8">
    <location>
        <begin position="545"/>
        <end position="811"/>
    </location>
</feature>
<protein>
    <submittedName>
        <fullName evidence="9">Uncharacterized protein</fullName>
    </submittedName>
</protein>
<dbReference type="InterPro" id="IPR036770">
    <property type="entry name" value="Ankyrin_rpt-contain_sf"/>
</dbReference>
<dbReference type="SMART" id="SM00105">
    <property type="entry name" value="ArfGap"/>
    <property type="match status" value="1"/>
</dbReference>
<dbReference type="InterPro" id="IPR004148">
    <property type="entry name" value="BAR_dom"/>
</dbReference>
<dbReference type="Pfam" id="PF01412">
    <property type="entry name" value="ArfGap"/>
    <property type="match status" value="1"/>
</dbReference>
<feature type="compositionally biased region" description="Basic and acidic residues" evidence="6">
    <location>
        <begin position="289"/>
        <end position="299"/>
    </location>
</feature>
<dbReference type="PANTHER" id="PTHR23180:SF160">
    <property type="entry name" value="ADP-RIBOSYLATION FACTOR GTPASE-ACTIVATING PROTEIN EFFECTOR PROTEIN 1"/>
    <property type="match status" value="1"/>
</dbReference>
<accession>A0A834LAF5</accession>
<dbReference type="InterPro" id="IPR002110">
    <property type="entry name" value="Ankyrin_rpt"/>
</dbReference>
<feature type="region of interest" description="Disordered" evidence="6">
    <location>
        <begin position="289"/>
        <end position="317"/>
    </location>
</feature>
<dbReference type="GO" id="GO:0008270">
    <property type="term" value="F:zinc ion binding"/>
    <property type="evidence" value="ECO:0007669"/>
    <property type="project" value="UniProtKB-KW"/>
</dbReference>
<dbReference type="CDD" id="cd07606">
    <property type="entry name" value="BAR_SFC_plant"/>
    <property type="match status" value="1"/>
</dbReference>
<dbReference type="GO" id="GO:0005737">
    <property type="term" value="C:cytoplasm"/>
    <property type="evidence" value="ECO:0007669"/>
    <property type="project" value="InterPro"/>
</dbReference>
<dbReference type="PANTHER" id="PTHR23180">
    <property type="entry name" value="CENTAURIN/ARF"/>
    <property type="match status" value="1"/>
</dbReference>
<dbReference type="Gene3D" id="2.30.29.30">
    <property type="entry name" value="Pleckstrin-homology domain (PH domain)/Phosphotyrosine-binding domain (PTB)"/>
    <property type="match status" value="1"/>
</dbReference>
<evidence type="ECO:0000256" key="2">
    <source>
        <dbReference type="ARBA" id="ARBA00022771"/>
    </source>
</evidence>
<dbReference type="SMART" id="SM00248">
    <property type="entry name" value="ANK"/>
    <property type="match status" value="2"/>
</dbReference>
<dbReference type="Proteomes" id="UP000626092">
    <property type="component" value="Unassembled WGS sequence"/>
</dbReference>
<dbReference type="InterPro" id="IPR011993">
    <property type="entry name" value="PH-like_dom_sf"/>
</dbReference>
<dbReference type="OrthoDB" id="194358at2759"/>
<keyword evidence="1" id="KW-0479">Metal-binding</keyword>
<dbReference type="InterPro" id="IPR035670">
    <property type="entry name" value="AGD1/2/3/4_BAR_plant"/>
</dbReference>
<dbReference type="PRINTS" id="PR00405">
    <property type="entry name" value="REVINTRACTNG"/>
</dbReference>
<dbReference type="CDD" id="cd08204">
    <property type="entry name" value="ArfGap"/>
    <property type="match status" value="1"/>
</dbReference>
<organism evidence="9 10">
    <name type="scientific">Rhododendron simsii</name>
    <name type="common">Sims's rhododendron</name>
    <dbReference type="NCBI Taxonomy" id="118357"/>
    <lineage>
        <taxon>Eukaryota</taxon>
        <taxon>Viridiplantae</taxon>
        <taxon>Streptophyta</taxon>
        <taxon>Embryophyta</taxon>
        <taxon>Tracheophyta</taxon>
        <taxon>Spermatophyta</taxon>
        <taxon>Magnoliopsida</taxon>
        <taxon>eudicotyledons</taxon>
        <taxon>Gunneridae</taxon>
        <taxon>Pentapetalae</taxon>
        <taxon>asterids</taxon>
        <taxon>Ericales</taxon>
        <taxon>Ericaceae</taxon>
        <taxon>Ericoideae</taxon>
        <taxon>Rhodoreae</taxon>
        <taxon>Rhododendron</taxon>
    </lineage>
</organism>
<evidence type="ECO:0000313" key="9">
    <source>
        <dbReference type="EMBL" id="KAF7125106.1"/>
    </source>
</evidence>
<evidence type="ECO:0000256" key="6">
    <source>
        <dbReference type="SAM" id="MobiDB-lite"/>
    </source>
</evidence>
<dbReference type="EMBL" id="WJXA01000012">
    <property type="protein sequence ID" value="KAF7125106.1"/>
    <property type="molecule type" value="Genomic_DNA"/>
</dbReference>
<dbReference type="GO" id="GO:0005096">
    <property type="term" value="F:GTPase activator activity"/>
    <property type="evidence" value="ECO:0007669"/>
    <property type="project" value="InterPro"/>
</dbReference>
<evidence type="ECO:0000259" key="8">
    <source>
        <dbReference type="PROSITE" id="PS50115"/>
    </source>
</evidence>
<dbReference type="InterPro" id="IPR027267">
    <property type="entry name" value="AH/BAR_dom_sf"/>
</dbReference>
<dbReference type="Gene3D" id="1.20.1270.60">
    <property type="entry name" value="Arfaptin homology (AH) domain/BAR domain"/>
    <property type="match status" value="1"/>
</dbReference>
<reference evidence="9" key="1">
    <citation type="submission" date="2019-11" db="EMBL/GenBank/DDBJ databases">
        <authorList>
            <person name="Liu Y."/>
            <person name="Hou J."/>
            <person name="Li T.-Q."/>
            <person name="Guan C.-H."/>
            <person name="Wu X."/>
            <person name="Wu H.-Z."/>
            <person name="Ling F."/>
            <person name="Zhang R."/>
            <person name="Shi X.-G."/>
            <person name="Ren J.-P."/>
            <person name="Chen E.-F."/>
            <person name="Sun J.-M."/>
        </authorList>
    </citation>
    <scope>NUCLEOTIDE SEQUENCE</scope>
    <source>
        <strain evidence="9">Adult_tree_wgs_1</strain>
        <tissue evidence="9">Leaves</tissue>
    </source>
</reference>
<evidence type="ECO:0000256" key="5">
    <source>
        <dbReference type="PROSITE-ProRule" id="PRU00288"/>
    </source>
</evidence>
<evidence type="ECO:0000256" key="1">
    <source>
        <dbReference type="ARBA" id="ARBA00022723"/>
    </source>
</evidence>
<evidence type="ECO:0000313" key="10">
    <source>
        <dbReference type="Proteomes" id="UP000626092"/>
    </source>
</evidence>
<dbReference type="InterPro" id="IPR001164">
    <property type="entry name" value="ArfGAP_dom"/>
</dbReference>
<dbReference type="Pfam" id="PF12796">
    <property type="entry name" value="Ank_2"/>
    <property type="match status" value="1"/>
</dbReference>
<dbReference type="Pfam" id="PF16746">
    <property type="entry name" value="BAR_3"/>
    <property type="match status" value="1"/>
</dbReference>
<dbReference type="PROSITE" id="PS50088">
    <property type="entry name" value="ANK_REPEAT"/>
    <property type="match status" value="2"/>
</dbReference>
<name>A0A834LAF5_RHOSS</name>
<dbReference type="PROSITE" id="PS50003">
    <property type="entry name" value="PH_DOMAIN"/>
    <property type="match status" value="1"/>
</dbReference>
<feature type="domain" description="PH" evidence="7">
    <location>
        <begin position="339"/>
        <end position="475"/>
    </location>
</feature>
<dbReference type="PROSITE" id="PS50297">
    <property type="entry name" value="ANK_REP_REGION"/>
    <property type="match status" value="2"/>
</dbReference>
<dbReference type="SMART" id="SM00233">
    <property type="entry name" value="PH"/>
    <property type="match status" value="1"/>
</dbReference>
<dbReference type="SUPFAM" id="SSF57863">
    <property type="entry name" value="ArfGap/RecO-like zinc finger"/>
    <property type="match status" value="2"/>
</dbReference>
<evidence type="ECO:0000256" key="4">
    <source>
        <dbReference type="PROSITE-ProRule" id="PRU00023"/>
    </source>
</evidence>
<evidence type="ECO:0000256" key="3">
    <source>
        <dbReference type="ARBA" id="ARBA00022833"/>
    </source>
</evidence>
<dbReference type="CDD" id="cd13250">
    <property type="entry name" value="PH_ACAP"/>
    <property type="match status" value="1"/>
</dbReference>
<sequence length="1005" mass="112492">MHFAKLDDSPMFRKQIQCLEESAEFLGERSLKFYKGCRKYTEGLGEGYDGDIAFASALETFGGGHNDPISVAFGGKASMILTEVSNSWNGNLEISFFSIVIPLVYYLGRRGELENNASKKGPVMTKFTIALREIGTYKEVLRSQVEHMLNDRLLQFVNLDLHDVKEARKHFDKASLLYDQAREKFLSLRKGTKNHIATVLEEELHHARSTFEQARFNLVTALSNVEAKKRFEFLEAVSGTMDAHLRYFKQGYELLHQMEPYINQVLTYAQQSRERSNYEQAALNERMQEYKRQVDRESRLSSNGSHGSPNGGDGIQAIGRSSHKMIEAVMQSAGKGKVQTIRQGYLSKRSSNLRGDWKRRFFVLDSRGMLYYYRKQCSKPSGSGSQHSGQRNSSELGSGLLSRWLSSHYHGGVHDEKSVAHHTVNLLTSTIKVDADQSDLRFCFRIISPTKNYTLQAESALDQMDWIEKITGVIASLLSSQTPERCLLASPMGSGHHRSGSESSSFESSDFDHAPVEEYTSERLGFGHHERALRSSQQRTSVKIEKPIDVLRKVCGNDRCADCGAPEPDWASLNLGVLVCIECSGVHRNLGVHISKQVSVSLKLALPYRSWTLFGMDEDAVHQASAPNEVINTAEPEAELTNIDSLESIYLLDLMSMLLLAYILLRSSYSGNWIRVRIDERFSVPLCGIDILLSWFSKRFQSVKVFEDDIVIVLQLEVRSLTLDVKVWEPSVISMFQSLGNTFANSVWEEHLQSRSGFQVDLVPTGLYKSDKPQMLFIGKPSHSDSISVKEKFIHAKYADKLFVRKPRDNRTVAQQIWEAVRANDKKSVYRLIVNSEANVNSVHDQVSSKSLTLAKAMLLQEQTSLDQSSGILAGDSPARSLNASNLAAGTSESDSMEDLEGCSLLHVACETADIGMLELLLQYGANINASDARGQTPLHCCICGGKATLVKMLLTRGADPYAVNGEGKTAVELSMESNVEEMRSLFYYRLQLDSNLEKDLLQGL</sequence>
<dbReference type="Gene3D" id="1.10.220.150">
    <property type="entry name" value="Arf GTPase activating protein"/>
    <property type="match status" value="2"/>
</dbReference>
<comment type="caution">
    <text evidence="9">The sequence shown here is derived from an EMBL/GenBank/DDBJ whole genome shotgun (WGS) entry which is preliminary data.</text>
</comment>
<dbReference type="AlphaFoldDB" id="A0A834LAF5"/>
<dbReference type="PROSITE" id="PS50115">
    <property type="entry name" value="ARFGAP"/>
    <property type="match status" value="1"/>
</dbReference>
<dbReference type="Pfam" id="PF00169">
    <property type="entry name" value="PH"/>
    <property type="match status" value="1"/>
</dbReference>
<dbReference type="InterPro" id="IPR037278">
    <property type="entry name" value="ARFGAP/RecO"/>
</dbReference>
<evidence type="ECO:0000259" key="7">
    <source>
        <dbReference type="PROSITE" id="PS50003"/>
    </source>
</evidence>
<dbReference type="SUPFAM" id="SSF50729">
    <property type="entry name" value="PH domain-like"/>
    <property type="match status" value="1"/>
</dbReference>
<keyword evidence="4" id="KW-0040">ANK repeat</keyword>
<dbReference type="SUPFAM" id="SSF48403">
    <property type="entry name" value="Ankyrin repeat"/>
    <property type="match status" value="1"/>
</dbReference>
<keyword evidence="2 5" id="KW-0863">Zinc-finger</keyword>
<keyword evidence="10" id="KW-1185">Reference proteome</keyword>
<dbReference type="SUPFAM" id="SSF103657">
    <property type="entry name" value="BAR/IMD domain-like"/>
    <property type="match status" value="2"/>
</dbReference>
<feature type="repeat" description="ANK" evidence="4">
    <location>
        <begin position="934"/>
        <end position="966"/>
    </location>
</feature>
<dbReference type="InterPro" id="IPR045258">
    <property type="entry name" value="ACAP1/2/3-like"/>
</dbReference>